<dbReference type="KEGG" id="gsl:Gasu_38580"/>
<comment type="similarity">
    <text evidence="3 9">Belongs to the midasin family.</text>
</comment>
<dbReference type="SUPFAM" id="SSF52540">
    <property type="entry name" value="P-loop containing nucleoside triphosphate hydrolases"/>
    <property type="match status" value="6"/>
</dbReference>
<dbReference type="PROSITE" id="PS50234">
    <property type="entry name" value="VWFA"/>
    <property type="match status" value="1"/>
</dbReference>
<keyword evidence="6 9" id="KW-0067">ATP-binding</keyword>
<evidence type="ECO:0000313" key="13">
    <source>
        <dbReference type="Proteomes" id="UP000030680"/>
    </source>
</evidence>
<dbReference type="Pfam" id="PF17865">
    <property type="entry name" value="AAA_lid_5"/>
    <property type="match status" value="1"/>
</dbReference>
<dbReference type="InterPro" id="IPR012099">
    <property type="entry name" value="Midasin"/>
</dbReference>
<evidence type="ECO:0000256" key="7">
    <source>
        <dbReference type="ARBA" id="ARBA00023186"/>
    </source>
</evidence>
<dbReference type="InterPro" id="IPR036465">
    <property type="entry name" value="vWFA_dom_sf"/>
</dbReference>
<name>M2WX92_GALSU</name>
<accession>M2WX92</accession>
<evidence type="ECO:0000256" key="1">
    <source>
        <dbReference type="ARBA" id="ARBA00004604"/>
    </source>
</evidence>
<dbReference type="eggNOG" id="KOG1808">
    <property type="taxonomic scope" value="Eukaryota"/>
</dbReference>
<dbReference type="OrthoDB" id="5186at2759"/>
<dbReference type="Proteomes" id="UP000030680">
    <property type="component" value="Unassembled WGS sequence"/>
</dbReference>
<dbReference type="CDD" id="cd00009">
    <property type="entry name" value="AAA"/>
    <property type="match status" value="2"/>
</dbReference>
<dbReference type="InterPro" id="IPR040848">
    <property type="entry name" value="AAA_lid_7"/>
</dbReference>
<dbReference type="EMBL" id="KB454517">
    <property type="protein sequence ID" value="EME28650.1"/>
    <property type="molecule type" value="Genomic_DNA"/>
</dbReference>
<dbReference type="RefSeq" id="XP_005705170.1">
    <property type="nucleotide sequence ID" value="XM_005705113.1"/>
</dbReference>
<dbReference type="InterPro" id="IPR011704">
    <property type="entry name" value="ATPase_dyneun-rel_AAA"/>
</dbReference>
<dbReference type="GO" id="GO:0005524">
    <property type="term" value="F:ATP binding"/>
    <property type="evidence" value="ECO:0007669"/>
    <property type="project" value="UniProtKB-KW"/>
</dbReference>
<feature type="compositionally biased region" description="Basic and acidic residues" evidence="10">
    <location>
        <begin position="4344"/>
        <end position="4355"/>
    </location>
</feature>
<evidence type="ECO:0000256" key="4">
    <source>
        <dbReference type="ARBA" id="ARBA00017143"/>
    </source>
</evidence>
<dbReference type="PANTHER" id="PTHR48103:SF2">
    <property type="entry name" value="MIDASIN"/>
    <property type="match status" value="1"/>
</dbReference>
<gene>
    <name evidence="12" type="ORF">Gasu_38580</name>
</gene>
<organism evidence="12 13">
    <name type="scientific">Galdieria sulphuraria</name>
    <name type="common">Red alga</name>
    <dbReference type="NCBI Taxonomy" id="130081"/>
    <lineage>
        <taxon>Eukaryota</taxon>
        <taxon>Rhodophyta</taxon>
        <taxon>Bangiophyceae</taxon>
        <taxon>Galdieriales</taxon>
        <taxon>Galdieriaceae</taxon>
        <taxon>Galdieria</taxon>
    </lineage>
</organism>
<dbReference type="PANTHER" id="PTHR48103">
    <property type="entry name" value="MIDASIN-RELATED"/>
    <property type="match status" value="1"/>
</dbReference>
<dbReference type="Pfam" id="PF07728">
    <property type="entry name" value="AAA_5"/>
    <property type="match status" value="6"/>
</dbReference>
<dbReference type="SUPFAM" id="SSF53300">
    <property type="entry name" value="vWA-like"/>
    <property type="match status" value="1"/>
</dbReference>
<evidence type="ECO:0000256" key="9">
    <source>
        <dbReference type="PIRNR" id="PIRNR010340"/>
    </source>
</evidence>
<keyword evidence="7 9" id="KW-0143">Chaperone</keyword>
<feature type="compositionally biased region" description="Polar residues" evidence="10">
    <location>
        <begin position="4424"/>
        <end position="4436"/>
    </location>
</feature>
<evidence type="ECO:0000256" key="6">
    <source>
        <dbReference type="ARBA" id="ARBA00022840"/>
    </source>
</evidence>
<dbReference type="STRING" id="130081.M2WX92"/>
<dbReference type="GO" id="GO:0030687">
    <property type="term" value="C:preribosome, large subunit precursor"/>
    <property type="evidence" value="ECO:0007669"/>
    <property type="project" value="TreeGrafter"/>
</dbReference>
<dbReference type="GO" id="GO:0005730">
    <property type="term" value="C:nucleolus"/>
    <property type="evidence" value="ECO:0007669"/>
    <property type="project" value="UniProtKB-SubCell"/>
</dbReference>
<feature type="compositionally biased region" description="Acidic residues" evidence="10">
    <location>
        <begin position="4381"/>
        <end position="4391"/>
    </location>
</feature>
<dbReference type="InterPro" id="IPR041190">
    <property type="entry name" value="Midasin_AAA_lid_5"/>
</dbReference>
<keyword evidence="8 9" id="KW-0539">Nucleus</keyword>
<feature type="compositionally biased region" description="Basic and acidic residues" evidence="10">
    <location>
        <begin position="4364"/>
        <end position="4380"/>
    </location>
</feature>
<dbReference type="InterPro" id="IPR002035">
    <property type="entry name" value="VWF_A"/>
</dbReference>
<dbReference type="SMART" id="SM00382">
    <property type="entry name" value="AAA"/>
    <property type="match status" value="5"/>
</dbReference>
<comment type="subcellular location">
    <subcellularLocation>
        <location evidence="1">Nucleus</location>
        <location evidence="1">Nucleolus</location>
    </subcellularLocation>
    <subcellularLocation>
        <location evidence="2">Nucleus</location>
        <location evidence="2">Nucleoplasm</location>
    </subcellularLocation>
</comment>
<dbReference type="GO" id="GO:0000027">
    <property type="term" value="P:ribosomal large subunit assembly"/>
    <property type="evidence" value="ECO:0007669"/>
    <property type="project" value="InterPro"/>
</dbReference>
<keyword evidence="13" id="KW-1185">Reference proteome</keyword>
<dbReference type="Pfam" id="PF17867">
    <property type="entry name" value="AAA_lid_7"/>
    <property type="match status" value="1"/>
</dbReference>
<sequence>MNVVEAISSGWARMMASRYDRYLKAIVVSNNANENLKDLAKDRSWKEFVTSSIESFLQVFEKDKTSFYEALSCLQVPELVEVFAVTLHLFRHCRNKLSKRRQKLFGVLVRVSIVSGKHSQLFQLFLYLARRNCFVGLWSEYSGRAETSLGDICAVRRELALIAYYWNSYDLNGLFPWECIIQAAASGDKEAKIVFSWLFNNSDCLESERWTGLNSDWSVWKELDLLEYTKRCILLNISLEKVVDTVDCEHVSGPLEFRCSPELGLSHVCDFPLISPHIIFNNDILMGDKRFVVSNFVLLEHFIPVIYDCLECIAMGIPVMLEGPAGSGKSALLQLLSQIREQREVIYSHDMDEKKLSLPQTITLCMSGCRGFEDFDELVGNIVPHAESEGFVWKAGPIGVAIEGGHWLVLEDLHNTSNATCYGIERLVELRAGEKLEVSGRKRPLEAAFGFHLFGVRTCDDNCCDTNEQHSYECQSSWEPPGGSWKWKRIHLPNLLQNERDGRLYKILQSRFPCLSFCHHRLASTIFELLRIYREKILSRLCRPATLTDLIRICTRLEYLQLRGEILSTEMAVCECLDVLCSWDPDKNRRSRVYSVLSEAWSIPFDTVKYFDIIVRPQWNTTSQVTGITRLGRAQWTNENNINIFQATIKVSNGCSWMSHTLRLWERIARCVEMKEPVLLCGETGTGKTSAIQEMAKMMGVSVVVLNLSPQTEWNDLIGTYRPHHPFQDVQHLSQLFLDAFCPSFGTERNQTFLHNLDSALKNKDIDRCYRLIVGAWKKIEQSVSLASLESSRHEKWNIFREYLSQFKKVYGDTESNFHLKKRKRKDALEWNEGSSRNNNSITFRFQAGPLISAMKEGHWILLDEINLAPFEILEELSMLLERGMLPVLNDISSCENRDMAENTYLKAHPNFRIFAAMNPPTDVGKRDLRLSIRKKFTEIYVDENLEEEDLIILISKRYFGRSREDCTDEEYCIVQDVVRFYLSSRKLCENQYLVDANGRKPHYSLRALCRTLDLAQCIYCRMKSVGSAWMRHKRALYEGASLSFISPLPFSCRSFIEKLADEIFLAGNSLRDKKMSELVKVPTSLSDGYCFIEMEGYWLLSQHSTHLDHYRNSLKSSKVSVDEGDNQFITTPSVKHTMRDILRTLQYGVPKYAVLLQGPTASGKTSLVSYLARTTGQTLLRINHHEHMDLSEYLGSFQMDDTGSFHFVQGPLLKAVRLGFWVVLDELNLAPNELLEALNRLLDDNREIYVPELAQTFRAHENFVLFATQNPSGEYAGRKQLSRAFRGRFIELNVGELPMEELNVILQRRYRLPLSFTERMIRVMHELQVQRTRERVFLGKESLISARDLFRWASRSPDSKESLAKEGFFLLGERCRTTESREFIRKVLIDSIGVSSEVLKDEHLYEEEQNNEKWMPVLAKLNLVPTPSLFRMIALVKRAFEHQESVLLIGETGIGKTTCIQVLAEYENNFLWTVSCHRHLDVSDFIGAFRPRRKSDSSKLFEWVDGPLVSAMKGGNYFLLDEVNMASDAVIERLNSVLEPERTLTEYKSCCSTQDSSHSSSHNLTAHSQFCFVAAMNPASDYGKKECSIAFRSRLTEIWVPPNNAVEEYVGFIANAWSKQSPLHVYVKPMQELVICVLNDMDSSPPLERQLLYSMFTWRDIRAWMHFIESSREIFQHPFSSYAHGFDLILLDGLKVSSLSHSSHLERLVEKWKTLLLKQCQERMCFEEIQQELYIQGLSKQTIPIREEEEAYRFGNLKLNKVNADIESDQQNILSVVSLETDTMRRNSFRIVRAMLLKKPILLQGPPGIGKTSMIQALASLCGQRLLRVNLSEHTEMSDLIGMDVPSNHQNDESNAPFVFRPGPLLVALQRGYWILLDELNLAPQTVLEGLNSLLDHRRSIYVAELDKEFYADDQPHFMLFATQNPAVDGSGRKQLPRSFLSRFTRVAMEQLHLEDMCQIAEKRFPKLNRSFIRKGLQVLGNIQQCRKENEPQELTASNMETREHMKLLLSGQDLNLRDILRWFSCVEEHVELIGDFDVASYLFFENLIIERLGMDVHDLAMEKYGQVFDTPTSIQQKIPSFTIYRKDKYLIQAGPVEIVWHKDWSEEEESLATFSRTREEVRWMETYRKSSWTLSIGVLHDWPMIVIGKRGSGRKSLIRTLSNIFGMKVIVFIFDFVNFCIGQRLVEWNQSGMDTDGGNFVGSYQVFDAWETLWDILQVDVISRCNQILGAIFVEEKQQEKIVKDLYFVSKWVRELCLELHNKGSNKFDWMDYELTKVIGFFDQLSKDVMNPKILHWIVSLRRKLEECLHIHKNDKKCVSMFQWVYSSFIKAARRGDWIMIDEAHRYPPAILDALNPFLEDSVSGTNRTLWLPSTVDGEERESFHIHPRFRIFFVVEQGKQHQLSKALWNRALITHLPDLTGSEMNNVTTINNMTNPLTLKDVFKLSCNSIERSVFSCSSFSYPEENIVHMTYYWWTMMSRRKSWPDLKDIGSDRRWSCIFGLLHSMGKPSYLGIPEDSLLAQVYWICIDKEDSLSPTEEYQWLQQWLESKMPHKYQNSDKLVLLKKYPVLCLSEFFLQMSVWATYYSNYERWMPLVTQFVEFYRCHIVEERYLSLVNSMSNFVTQSPQRESMSYCMSRDEMIGWLVKEGIVYLPQVLRGEYVVMENENFLNQTVLLLEYLWDVEMVKKMDTSSLPFFTVGYWTLIQCIYGYPNEVEPIVMLSLFSFLQQALKELLLASGAFQEIISQERVRDWLHQCDQVLLSVGGWKLQFLQSYHLFEPLYVSKRMQEANIGSLEYLDSQNAKAISRQYQVQFRTWLRSQQVLDADVDIPSEWLSSLSVDFFESILIPYENELVFICQETRMVFTIWHFWTSILFWNGALESCSKQLPIEWLNMVSTFPSSDWNMECLISQQQLIWLFDCNSKSRVKWQQAWIQHFLAQGSLSVILWLFQNRNSFHRMSCLENGWMYLLSSSLRCDWQRSICIENNIYSLNALGYSLQLHHSKQFLNQMLDIICSLRDERVFQPHDLFVKMYNVQVELWKQTYLNDSSDMQSFQSADFNFHICEEANRSLFSIGEKWFMMGRQHLEECVLFRSKYHPRKVGQSIQSWKQVLEEMSYFRFFHFLQDESYISLWQCFCENILSTSCNLASYSDLVEEYPQLVQAFLSMASDLLSSQRLDYYQHEIWKLGKKGMEGKDISSVLQELNQWQTNLSHGLIQLSEVSKDWGLIDQVLVAGYEILVGSYLMTRDFYFQLPIGGCGDVSDNVPSPICPISSLPSKCVAWSLQYENSNFNLSISQLMTLKWLYFLRMEPVVSQVTIHGISQVHKYLGQIIGHFGLRSHFVQPNEMNQAPISWNFQEKAEDVWFDEESRESWDKLYLQAHLLEDMTSEHSWESSKQQLEKSKRHIWFIQLIIGLLTQWSPQQSSSCKQQLQRIYSFANCAARQESRQEDIKDDPSRLINEFDYWDLGGWILLFGMEGEITPMDSTQVLRKSCFQFYQDLMPNEIVQLDEPWKQTYKFVKQYHQSTEHLAYKSLLNTVEEDLVRIQQLSRKTPMIRIAQLVKQWKDHLILWQKQWLGKEHPIGKVIAQLQCILDKWNKWIMQHWQKEWIEWREEKLQMDSIDYFLPLYIFLSHSLQSSVCREDVMQVMDFFLRTAQIADFSLRVNIVKSFYLLFQWKKDDSTTSWLANLLRGIYCYYQQYERRIQKDYEERRKTALDKIQRNIEYAYQYSQTSAEELESRFGFPIGLRQKAVQIGRELERSLSDSIAPLLKDDMENGYQRDSRAKQLSANLFESLSNREIWHRDWDDVMSFSWCEKTSYLLNVWKKSFHVWEQSLTKEGFSPQDFQHWLCVLKENEVSCYPSTIPTSHRSLSFQLACPVIGIKESLDGWDSLEAISLQDELYFSCLAQSCWIRRWLSYLPELNGQDVLSGDRKQVWNEMNMGLHFGKYLQYMTMQLRQLIHDVRDGWRNLNKLDEIKDSSLTQFYVQYTEWITLYEEYNKMRQQPLDKDKEHWFSQLQQAVEEWYTKQSDSSSLDRLLKVPLERKWKQGIFMYVESLANLWYKSMHSVKERKDCHDDTESSRNEHLERLRNVLDNGASHSSSLYGVCQNCLVALESMKKQIHSFWDSNRTPEADEAKDLQIMVSKVIRVAVICDAICCLWWKLTNDMLFTGIKEKWTQSENDTESTMDREYGTKYENVQGTGLCDASIQSMQEANDISDQLDEQDWQEAYEKLGSDKQDKDSQPQTNPMSNHDDSQQSQVDMDNTWQDGTLEEENEEQVEDVESGDGENDPIISDNLETSGLESKDSPQQARPSTEEMLMDNEMKGSNHDDDDLNQEFLTENEKISELKEEYLESTNGEFADDRNEAQMEEEGHCAEEMDAFPEDLENLSESSTVQEEEQQPTEETREDELQSHDDESMEMESNTCDDTNWQQQEDKGEAKDDSCQQETGFVSSKEDRKPSDHHNKLTPSDHVEANQALDNLSEQGEEGQESDQANPYRSSNNTKGEDANWILNPYMKSSKDIWKHLLERLDMSSNNEDVKMENVVDNGEHQEMDSLQDMNLNEEEELSALNPLNESNEVVDSWERSQLNEFIEEGIKKEEEERKAQVSFEKSSGVCLREEANANETQSLRTNWEEYEKKQPNEEIERDLSSLQSNCTKELQDKNTNNAMQLYAPPGELAELNSMQVTQELETTASLDEEEDSYVDFTRRVQSFFTRSTTGEKESQLIWQQLLQKTSQDAMLLAERLQMILEPCVTSQLTGSYRTGKRLSMKKVIEFYASDFRKDRIWLRRVQPDRRSYDVLIAIDDSASMMESQASILAMETLALLASSFTRYEVGRLAVARFGNEVSWLRSFEDSLSMEVGGAEILQQFHFKQNATDVAELLRQAIVFLKESKSTSQASIATIQLFFIVSDGRLQNRNFIRKLVREAWENGQLIVFLLTDYVDSKQQSIISLKRVETLENGELKISSYLDDFPFPFYILVRQVESLPQVVASALQEWIEMMNPSRLGSLDK</sequence>
<dbReference type="InterPro" id="IPR027417">
    <property type="entry name" value="P-loop_NTPase"/>
</dbReference>
<feature type="compositionally biased region" description="Acidic residues" evidence="10">
    <location>
        <begin position="4399"/>
        <end position="4411"/>
    </location>
</feature>
<reference evidence="13" key="1">
    <citation type="journal article" date="2013" name="Science">
        <title>Gene transfer from bacteria and archaea facilitated evolution of an extremophilic eukaryote.</title>
        <authorList>
            <person name="Schonknecht G."/>
            <person name="Chen W.H."/>
            <person name="Ternes C.M."/>
            <person name="Barbier G.G."/>
            <person name="Shrestha R.P."/>
            <person name="Stanke M."/>
            <person name="Brautigam A."/>
            <person name="Baker B.J."/>
            <person name="Banfield J.F."/>
            <person name="Garavito R.M."/>
            <person name="Carr K."/>
            <person name="Wilkerson C."/>
            <person name="Rensing S.A."/>
            <person name="Gagneul D."/>
            <person name="Dickenson N.E."/>
            <person name="Oesterhelt C."/>
            <person name="Lercher M.J."/>
            <person name="Weber A.P."/>
        </authorList>
    </citation>
    <scope>NUCLEOTIDE SEQUENCE [LARGE SCALE GENOMIC DNA]</scope>
    <source>
        <strain evidence="13">074W</strain>
    </source>
</reference>
<evidence type="ECO:0000313" key="12">
    <source>
        <dbReference type="EMBL" id="EME28650.1"/>
    </source>
</evidence>
<dbReference type="PIRSF" id="PIRSF010340">
    <property type="entry name" value="Midasin"/>
    <property type="match status" value="1"/>
</dbReference>
<evidence type="ECO:0000256" key="8">
    <source>
        <dbReference type="ARBA" id="ARBA00023242"/>
    </source>
</evidence>
<feature type="compositionally biased region" description="Basic and acidic residues" evidence="10">
    <location>
        <begin position="4437"/>
        <end position="4447"/>
    </location>
</feature>
<dbReference type="InterPro" id="IPR003593">
    <property type="entry name" value="AAA+_ATPase"/>
</dbReference>
<dbReference type="GO" id="GO:0005654">
    <property type="term" value="C:nucleoplasm"/>
    <property type="evidence" value="ECO:0007669"/>
    <property type="project" value="UniProtKB-SubCell"/>
</dbReference>
<feature type="compositionally biased region" description="Polar residues" evidence="10">
    <location>
        <begin position="4496"/>
        <end position="4507"/>
    </location>
</feature>
<protein>
    <recommendedName>
        <fullName evidence="4 9">Midasin</fullName>
    </recommendedName>
</protein>
<dbReference type="Gene3D" id="3.40.50.300">
    <property type="entry name" value="P-loop containing nucleotide triphosphate hydrolases"/>
    <property type="match status" value="6"/>
</dbReference>
<evidence type="ECO:0000256" key="5">
    <source>
        <dbReference type="ARBA" id="ARBA00022741"/>
    </source>
</evidence>
<feature type="compositionally biased region" description="Polar residues" evidence="10">
    <location>
        <begin position="4299"/>
        <end position="4316"/>
    </location>
</feature>
<dbReference type="Gramene" id="EME28650">
    <property type="protein sequence ID" value="EME28650"/>
    <property type="gene ID" value="Gasu_38580"/>
</dbReference>
<evidence type="ECO:0000256" key="2">
    <source>
        <dbReference type="ARBA" id="ARBA00004642"/>
    </source>
</evidence>
<feature type="region of interest" description="Disordered" evidence="10">
    <location>
        <begin position="4237"/>
        <end position="4512"/>
    </location>
</feature>
<dbReference type="GeneID" id="17087505"/>
<keyword evidence="5 9" id="KW-0547">Nucleotide-binding</keyword>
<feature type="compositionally biased region" description="Acidic residues" evidence="10">
    <location>
        <begin position="4273"/>
        <end position="4292"/>
    </location>
</feature>
<feature type="compositionally biased region" description="Polar residues" evidence="10">
    <location>
        <begin position="4246"/>
        <end position="4271"/>
    </location>
</feature>
<feature type="domain" description="VWFA" evidence="11">
    <location>
        <begin position="4803"/>
        <end position="4999"/>
    </location>
</feature>
<dbReference type="GO" id="GO:0000055">
    <property type="term" value="P:ribosomal large subunit export from nucleus"/>
    <property type="evidence" value="ECO:0007669"/>
    <property type="project" value="TreeGrafter"/>
</dbReference>
<dbReference type="GO" id="GO:0016887">
    <property type="term" value="F:ATP hydrolysis activity"/>
    <property type="evidence" value="ECO:0007669"/>
    <property type="project" value="InterPro"/>
</dbReference>
<evidence type="ECO:0000256" key="3">
    <source>
        <dbReference type="ARBA" id="ARBA00007188"/>
    </source>
</evidence>
<evidence type="ECO:0000259" key="11">
    <source>
        <dbReference type="PROSITE" id="PS50234"/>
    </source>
</evidence>
<feature type="compositionally biased region" description="Basic and acidic residues" evidence="10">
    <location>
        <begin position="4457"/>
        <end position="4477"/>
    </location>
</feature>
<comment type="function">
    <text evidence="9">Nuclear chaperone required for maturation and nuclear export of pre-60S ribosome subunits.</text>
</comment>
<evidence type="ECO:0000256" key="10">
    <source>
        <dbReference type="SAM" id="MobiDB-lite"/>
    </source>
</evidence>
<dbReference type="FunFam" id="3.40.50.300:FF:000142">
    <property type="entry name" value="Midasin"/>
    <property type="match status" value="3"/>
</dbReference>
<proteinExistence type="inferred from homology"/>